<feature type="region of interest" description="Disordered" evidence="1">
    <location>
        <begin position="107"/>
        <end position="129"/>
    </location>
</feature>
<dbReference type="Proteomes" id="UP000240760">
    <property type="component" value="Unassembled WGS sequence"/>
</dbReference>
<evidence type="ECO:0000256" key="1">
    <source>
        <dbReference type="SAM" id="MobiDB-lite"/>
    </source>
</evidence>
<reference evidence="2 3" key="1">
    <citation type="submission" date="2016-07" db="EMBL/GenBank/DDBJ databases">
        <title>Multiple horizontal gene transfer events from other fungi enriched the ability of initially mycotrophic Trichoderma (Ascomycota) to feed on dead plant biomass.</title>
        <authorList>
            <consortium name="DOE Joint Genome Institute"/>
            <person name="Aerts A."/>
            <person name="Atanasova L."/>
            <person name="Chenthamara K."/>
            <person name="Zhang J."/>
            <person name="Grujic M."/>
            <person name="Henrissat B."/>
            <person name="Kuo A."/>
            <person name="Salamov A."/>
            <person name="Lipzen A."/>
            <person name="Labutti K."/>
            <person name="Barry K."/>
            <person name="Miao Y."/>
            <person name="Rahimi M.J."/>
            <person name="Shen Q."/>
            <person name="Grigoriev I.V."/>
            <person name="Kubicek C.P."/>
            <person name="Druzhinina I.S."/>
        </authorList>
    </citation>
    <scope>NUCLEOTIDE SEQUENCE [LARGE SCALE GENOMIC DNA]</scope>
    <source>
        <strain evidence="2 3">ATCC 18648</strain>
    </source>
</reference>
<evidence type="ECO:0000313" key="2">
    <source>
        <dbReference type="EMBL" id="PTB72801.1"/>
    </source>
</evidence>
<sequence>MQPQQPGCSLAERTCPEKTFSSCRHPTRDLSFLPSTAGDWATVCGHGCICPSHLIMPHPLLQAGAFAAVIPHADNSSSWPQGRPVVKSRAKSSFRFLSNLDISFPSTPGSGSLRAPQTQTTAGARQTAKSGQGEIACLQTLSLSSSGFSPQAIWKHLLRRPPRTRTIPCCETLDAGC</sequence>
<accession>A0A2T4BU05</accession>
<gene>
    <name evidence="2" type="ORF">M440DRAFT_1084006</name>
</gene>
<feature type="compositionally biased region" description="Low complexity" evidence="1">
    <location>
        <begin position="115"/>
        <end position="128"/>
    </location>
</feature>
<dbReference type="EMBL" id="KZ679140">
    <property type="protein sequence ID" value="PTB72801.1"/>
    <property type="molecule type" value="Genomic_DNA"/>
</dbReference>
<evidence type="ECO:0000313" key="3">
    <source>
        <dbReference type="Proteomes" id="UP000240760"/>
    </source>
</evidence>
<dbReference type="AlphaFoldDB" id="A0A2T4BU05"/>
<name>A0A2T4BU05_TRILO</name>
<proteinExistence type="predicted"/>
<organism evidence="2 3">
    <name type="scientific">Trichoderma longibrachiatum ATCC 18648</name>
    <dbReference type="NCBI Taxonomy" id="983965"/>
    <lineage>
        <taxon>Eukaryota</taxon>
        <taxon>Fungi</taxon>
        <taxon>Dikarya</taxon>
        <taxon>Ascomycota</taxon>
        <taxon>Pezizomycotina</taxon>
        <taxon>Sordariomycetes</taxon>
        <taxon>Hypocreomycetidae</taxon>
        <taxon>Hypocreales</taxon>
        <taxon>Hypocreaceae</taxon>
        <taxon>Trichoderma</taxon>
    </lineage>
</organism>
<keyword evidence="3" id="KW-1185">Reference proteome</keyword>
<protein>
    <submittedName>
        <fullName evidence="2">Uncharacterized protein</fullName>
    </submittedName>
</protein>